<dbReference type="AlphaFoldDB" id="A0A5C4RXF2"/>
<dbReference type="EMBL" id="SMDR01000001">
    <property type="protein sequence ID" value="TNJ35609.1"/>
    <property type="molecule type" value="Genomic_DNA"/>
</dbReference>
<comment type="caution">
    <text evidence="1">The sequence shown here is derived from an EMBL/GenBank/DDBJ whole genome shotgun (WGS) entry which is preliminary data.</text>
</comment>
<evidence type="ECO:0000313" key="1">
    <source>
        <dbReference type="EMBL" id="TNJ35609.1"/>
    </source>
</evidence>
<reference evidence="1 2" key="1">
    <citation type="submission" date="2019-03" db="EMBL/GenBank/DDBJ databases">
        <title>Arenimonas daejeonensis sp. nov., isolated from compost.</title>
        <authorList>
            <person name="Jeon C.O."/>
        </authorList>
    </citation>
    <scope>NUCLEOTIDE SEQUENCE [LARGE SCALE GENOMIC DNA]</scope>
    <source>
        <strain evidence="1 2">R29</strain>
    </source>
</reference>
<evidence type="ECO:0008006" key="3">
    <source>
        <dbReference type="Google" id="ProtNLM"/>
    </source>
</evidence>
<dbReference type="Gene3D" id="3.40.50.720">
    <property type="entry name" value="NAD(P)-binding Rossmann-like Domain"/>
    <property type="match status" value="1"/>
</dbReference>
<dbReference type="Proteomes" id="UP000305760">
    <property type="component" value="Unassembled WGS sequence"/>
</dbReference>
<keyword evidence="2" id="KW-1185">Reference proteome</keyword>
<evidence type="ECO:0000313" key="2">
    <source>
        <dbReference type="Proteomes" id="UP000305760"/>
    </source>
</evidence>
<organism evidence="1 2">
    <name type="scientific">Arenimonas terrae</name>
    <dbReference type="NCBI Taxonomy" id="2546226"/>
    <lineage>
        <taxon>Bacteria</taxon>
        <taxon>Pseudomonadati</taxon>
        <taxon>Pseudomonadota</taxon>
        <taxon>Gammaproteobacteria</taxon>
        <taxon>Lysobacterales</taxon>
        <taxon>Lysobacteraceae</taxon>
        <taxon>Arenimonas</taxon>
    </lineage>
</organism>
<dbReference type="RefSeq" id="WP_139447223.1">
    <property type="nucleotide sequence ID" value="NZ_SMDR01000001.1"/>
</dbReference>
<gene>
    <name evidence="1" type="ORF">E1B00_07640</name>
</gene>
<proteinExistence type="predicted"/>
<dbReference type="SUPFAM" id="SSF51735">
    <property type="entry name" value="NAD(P)-binding Rossmann-fold domains"/>
    <property type="match status" value="1"/>
</dbReference>
<dbReference type="InterPro" id="IPR036291">
    <property type="entry name" value="NAD(P)-bd_dom_sf"/>
</dbReference>
<protein>
    <recommendedName>
        <fullName evidence="3">Nucleoside-diphosphate sugar epimerase</fullName>
    </recommendedName>
</protein>
<name>A0A5C4RXF2_9GAMM</name>
<dbReference type="OrthoDB" id="5565437at2"/>
<sequence>MKRWLVFGLSGQVGAALREQLMPGEADILAISRQPQEDLPGLRWRRAGYWDAFDYQGQFDAVVSLGPLDVFARWLEADSGLAPPRLVALGSTSVHSKLASPDPSERGLALRLADAEARLADYCREHGCALSLLRPTLIYGGGERSLSRIVALARRWRYVPLPTDATGLRQPVHAGDLAAAVLGCLRAERPVPGSYDLPGGETLSYGEMIRRTLAVTVPDARLVRLPGFLFRSGMRALAAVGAADVGEGHLARLDRDLVYDDTPARRDLGYSPRPFRPEAAMFKG</sequence>
<accession>A0A5C4RXF2</accession>